<feature type="domain" description="Methyltransferase" evidence="4">
    <location>
        <begin position="21"/>
        <end position="105"/>
    </location>
</feature>
<evidence type="ECO:0000313" key="6">
    <source>
        <dbReference type="Proteomes" id="UP000715095"/>
    </source>
</evidence>
<evidence type="ECO:0000256" key="2">
    <source>
        <dbReference type="ARBA" id="ARBA00022679"/>
    </source>
</evidence>
<accession>A0ABS2DSW6</accession>
<dbReference type="PANTHER" id="PTHR43464">
    <property type="entry name" value="METHYLTRANSFERASE"/>
    <property type="match status" value="1"/>
</dbReference>
<evidence type="ECO:0000256" key="1">
    <source>
        <dbReference type="ARBA" id="ARBA00022603"/>
    </source>
</evidence>
<organism evidence="5 6">
    <name type="scientific">Sutterella massiliensis</name>
    <dbReference type="NCBI Taxonomy" id="1816689"/>
    <lineage>
        <taxon>Bacteria</taxon>
        <taxon>Pseudomonadati</taxon>
        <taxon>Pseudomonadota</taxon>
        <taxon>Betaproteobacteria</taxon>
        <taxon>Burkholderiales</taxon>
        <taxon>Sutterellaceae</taxon>
        <taxon>Sutterella</taxon>
    </lineage>
</organism>
<dbReference type="SUPFAM" id="SSF53335">
    <property type="entry name" value="S-adenosyl-L-methionine-dependent methyltransferases"/>
    <property type="match status" value="1"/>
</dbReference>
<dbReference type="GO" id="GO:0008168">
    <property type="term" value="F:methyltransferase activity"/>
    <property type="evidence" value="ECO:0007669"/>
    <property type="project" value="UniProtKB-KW"/>
</dbReference>
<evidence type="ECO:0000313" key="5">
    <source>
        <dbReference type="EMBL" id="MBM6703778.1"/>
    </source>
</evidence>
<dbReference type="Proteomes" id="UP000715095">
    <property type="component" value="Unassembled WGS sequence"/>
</dbReference>
<dbReference type="PANTHER" id="PTHR43464:SF19">
    <property type="entry name" value="UBIQUINONE BIOSYNTHESIS O-METHYLTRANSFERASE, MITOCHONDRIAL"/>
    <property type="match status" value="1"/>
</dbReference>
<dbReference type="Pfam" id="PF13649">
    <property type="entry name" value="Methyltransf_25"/>
    <property type="match status" value="1"/>
</dbReference>
<comment type="caution">
    <text evidence="5">The sequence shown here is derived from an EMBL/GenBank/DDBJ whole genome shotgun (WGS) entry which is preliminary data.</text>
</comment>
<dbReference type="EMBL" id="JACJJC010000005">
    <property type="protein sequence ID" value="MBM6703778.1"/>
    <property type="molecule type" value="Genomic_DNA"/>
</dbReference>
<dbReference type="GO" id="GO:0032259">
    <property type="term" value="P:methylation"/>
    <property type="evidence" value="ECO:0007669"/>
    <property type="project" value="UniProtKB-KW"/>
</dbReference>
<keyword evidence="6" id="KW-1185">Reference proteome</keyword>
<protein>
    <submittedName>
        <fullName evidence="5">Class I SAM-dependent methyltransferase</fullName>
    </submittedName>
</protein>
<proteinExistence type="predicted"/>
<keyword evidence="2" id="KW-0808">Transferase</keyword>
<gene>
    <name evidence="5" type="ORF">H6A60_04660</name>
</gene>
<dbReference type="CDD" id="cd02440">
    <property type="entry name" value="AdoMet_MTases"/>
    <property type="match status" value="1"/>
</dbReference>
<keyword evidence="1 5" id="KW-0489">Methyltransferase</keyword>
<dbReference type="Gene3D" id="3.40.50.150">
    <property type="entry name" value="Vaccinia Virus protein VP39"/>
    <property type="match status" value="1"/>
</dbReference>
<evidence type="ECO:0000256" key="3">
    <source>
        <dbReference type="ARBA" id="ARBA00022691"/>
    </source>
</evidence>
<dbReference type="InterPro" id="IPR041698">
    <property type="entry name" value="Methyltransf_25"/>
</dbReference>
<reference evidence="5 6" key="1">
    <citation type="journal article" date="2021" name="Sci. Rep.">
        <title>The distribution of antibiotic resistance genes in chicken gut microbiota commensals.</title>
        <authorList>
            <person name="Juricova H."/>
            <person name="Matiasovicova J."/>
            <person name="Kubasova T."/>
            <person name="Cejkova D."/>
            <person name="Rychlik I."/>
        </authorList>
    </citation>
    <scope>NUCLEOTIDE SEQUENCE [LARGE SCALE GENOMIC DNA]</scope>
    <source>
        <strain evidence="5 6">An829</strain>
    </source>
</reference>
<name>A0ABS2DSW6_9BURK</name>
<evidence type="ECO:0000259" key="4">
    <source>
        <dbReference type="Pfam" id="PF13649"/>
    </source>
</evidence>
<keyword evidence="3" id="KW-0949">S-adenosyl-L-methionine</keyword>
<dbReference type="InterPro" id="IPR029063">
    <property type="entry name" value="SAM-dependent_MTases_sf"/>
</dbReference>
<sequence>MMRPSAWVMRFAGLLPRRAHVLDVACGEGRHTAYFALRGARVTAVDIDLHAIEPLAGAPGITLECRDLEKEPWPYADEAFDAIVVTNYLHRPHFEHYMRSLRPGGVFIMETFTKANGLIWGRPRNPAHYLLERELLMLTPAEAHIVAYEEGMTTEDHAVARIVWTKPADAEPYGQPLGTR</sequence>